<evidence type="ECO:0000259" key="1">
    <source>
        <dbReference type="Pfam" id="PF05088"/>
    </source>
</evidence>
<dbReference type="EMBL" id="RXMA01000009">
    <property type="protein sequence ID" value="RTR20113.1"/>
    <property type="molecule type" value="Genomic_DNA"/>
</dbReference>
<dbReference type="AlphaFoldDB" id="A0A3S0HXC7"/>
<dbReference type="Proteomes" id="UP000277007">
    <property type="component" value="Unassembled WGS sequence"/>
</dbReference>
<dbReference type="SUPFAM" id="SSF51735">
    <property type="entry name" value="NAD(P)-binding Rossmann-fold domains"/>
    <property type="match status" value="1"/>
</dbReference>
<evidence type="ECO:0000313" key="3">
    <source>
        <dbReference type="EMBL" id="RTR20113.1"/>
    </source>
</evidence>
<dbReference type="GO" id="GO:0004069">
    <property type="term" value="F:L-aspartate:2-oxoglutarate aminotransferase activity"/>
    <property type="evidence" value="ECO:0007669"/>
    <property type="project" value="InterPro"/>
</dbReference>
<keyword evidence="4" id="KW-1185">Reference proteome</keyword>
<dbReference type="InterPro" id="IPR028971">
    <property type="entry name" value="NAD-GDH_cat"/>
</dbReference>
<gene>
    <name evidence="3" type="ORF">EJ903_11225</name>
</gene>
<protein>
    <submittedName>
        <fullName evidence="3">NAD-glutamate dehydrogenase</fullName>
    </submittedName>
</protein>
<reference evidence="3 4" key="1">
    <citation type="submission" date="2018-12" db="EMBL/GenBank/DDBJ databases">
        <authorList>
            <person name="Yang Y."/>
        </authorList>
    </citation>
    <scope>NUCLEOTIDE SEQUENCE [LARGE SCALE GENOMIC DNA]</scope>
    <source>
        <strain evidence="3 4">L-25-5w-1</strain>
    </source>
</reference>
<dbReference type="InterPro" id="IPR036291">
    <property type="entry name" value="NAD(P)-bd_dom_sf"/>
</dbReference>
<dbReference type="InterPro" id="IPR048381">
    <property type="entry name" value="GDH_C"/>
</dbReference>
<dbReference type="GO" id="GO:0004352">
    <property type="term" value="F:glutamate dehydrogenase (NAD+) activity"/>
    <property type="evidence" value="ECO:0007669"/>
    <property type="project" value="InterPro"/>
</dbReference>
<comment type="caution">
    <text evidence="3">The sequence shown here is derived from an EMBL/GenBank/DDBJ whole genome shotgun (WGS) entry which is preliminary data.</text>
</comment>
<dbReference type="PANTHER" id="PTHR43403:SF1">
    <property type="entry name" value="NAD-SPECIFIC GLUTAMATE DEHYDROGENASE"/>
    <property type="match status" value="1"/>
</dbReference>
<dbReference type="InterPro" id="IPR007780">
    <property type="entry name" value="NAD_Glu_DH_bac"/>
</dbReference>
<dbReference type="RefSeq" id="WP_148105279.1">
    <property type="nucleotide sequence ID" value="NZ_RXMA01000009.1"/>
</dbReference>
<sequence length="603" mass="65122">LAAFDHRHIFLDPNPDAAASWAERNRLFAMPRSSWADYDRALLSPGGQIVERSAKSVELTPEVRACFGIEASHLAPAELMRRLLTAKVDLLWFGGIGTYIKESGETNAEAGDKANDALRVDGRDLRATVVGEGANLGATQRGRIEAARVGVRLNTDAIDNSAGVDTSDHEVNIKILLGDVVARGDMTVKQRDTLMASMTDEVAALVLADNYRQTQALTIAQSQGAALLEAQARFIRALEKAGRLNRAIEFLPNDEELAERMADRRGLTRPELAVLLAYAKITLYDDLLASDLPDDPAMAAELRAYFPVPLQEGQADAIARHRLRREIIATQATNGLVNRVGPTFVRDMMDKTGLAPADVARAYAITRDVFGLNTLWDVIDRLDNAVPAATQTALVLDTLRLTERSVAWFLVNGTHPLNVATEVAAYQQGVSALHSGLDRFLVGDEAASLAARVAEAVAHGVPEALAKQVAALPILGAAPDLVRIATRSGRDVAAVAAVYFGLGRRFGLEWLRDRAAGAKVDNDWQKQAVAAIVDDLFAHQSALTMRVLDSEAADSAAVDAWIARRRPLVERVETLLSELRGQPGVDLAMLAVANRQLRGLTVG</sequence>
<feature type="non-terminal residue" evidence="3">
    <location>
        <position position="1"/>
    </location>
</feature>
<dbReference type="Pfam" id="PF21074">
    <property type="entry name" value="GDH_C"/>
    <property type="match status" value="1"/>
</dbReference>
<accession>A0A3S0HXC7</accession>
<feature type="domain" description="NAD-glutamate dehydrogenase catalytic" evidence="1">
    <location>
        <begin position="2"/>
        <end position="219"/>
    </location>
</feature>
<proteinExistence type="predicted"/>
<feature type="domain" description="NAD-specific glutamate dehydrogenase C-terminal" evidence="2">
    <location>
        <begin position="265"/>
        <end position="598"/>
    </location>
</feature>
<organism evidence="3 4">
    <name type="scientific">Azospirillum griseum</name>
    <dbReference type="NCBI Taxonomy" id="2496639"/>
    <lineage>
        <taxon>Bacteria</taxon>
        <taxon>Pseudomonadati</taxon>
        <taxon>Pseudomonadota</taxon>
        <taxon>Alphaproteobacteria</taxon>
        <taxon>Rhodospirillales</taxon>
        <taxon>Azospirillaceae</taxon>
        <taxon>Azospirillum</taxon>
    </lineage>
</organism>
<evidence type="ECO:0000313" key="4">
    <source>
        <dbReference type="Proteomes" id="UP000277007"/>
    </source>
</evidence>
<name>A0A3S0HXC7_9PROT</name>
<dbReference type="PANTHER" id="PTHR43403">
    <property type="entry name" value="NAD-SPECIFIC GLUTAMATE DEHYDROGENASE"/>
    <property type="match status" value="1"/>
</dbReference>
<evidence type="ECO:0000259" key="2">
    <source>
        <dbReference type="Pfam" id="PF21074"/>
    </source>
</evidence>
<dbReference type="Pfam" id="PF05088">
    <property type="entry name" value="Bac_GDH_CD"/>
    <property type="match status" value="1"/>
</dbReference>
<dbReference type="GO" id="GO:0006538">
    <property type="term" value="P:L-glutamate catabolic process"/>
    <property type="evidence" value="ECO:0007669"/>
    <property type="project" value="InterPro"/>
</dbReference>